<dbReference type="InterPro" id="IPR017039">
    <property type="entry name" value="Virul_fac_BrkB"/>
</dbReference>
<feature type="transmembrane region" description="Helical" evidence="7">
    <location>
        <begin position="153"/>
        <end position="178"/>
    </location>
</feature>
<reference evidence="8 9" key="1">
    <citation type="submission" date="2018-06" db="EMBL/GenBank/DDBJ databases">
        <title>Genomic Encyclopedia of Archaeal and Bacterial Type Strains, Phase II (KMG-II): from individual species to whole genera.</title>
        <authorList>
            <person name="Goeker M."/>
        </authorList>
    </citation>
    <scope>NUCLEOTIDE SEQUENCE [LARGE SCALE GENOMIC DNA]</scope>
    <source>
        <strain evidence="8 9">DSM 19830</strain>
    </source>
</reference>
<evidence type="ECO:0000256" key="1">
    <source>
        <dbReference type="ARBA" id="ARBA00004651"/>
    </source>
</evidence>
<feature type="compositionally biased region" description="Acidic residues" evidence="6">
    <location>
        <begin position="323"/>
        <end position="334"/>
    </location>
</feature>
<feature type="transmembrane region" description="Helical" evidence="7">
    <location>
        <begin position="257"/>
        <end position="282"/>
    </location>
</feature>
<keyword evidence="2" id="KW-1003">Cell membrane</keyword>
<dbReference type="GO" id="GO:0005886">
    <property type="term" value="C:plasma membrane"/>
    <property type="evidence" value="ECO:0007669"/>
    <property type="project" value="UniProtKB-SubCell"/>
</dbReference>
<evidence type="ECO:0000313" key="9">
    <source>
        <dbReference type="Proteomes" id="UP000248882"/>
    </source>
</evidence>
<comment type="subcellular location">
    <subcellularLocation>
        <location evidence="1">Cell membrane</location>
        <topology evidence="1">Multi-pass membrane protein</topology>
    </subcellularLocation>
</comment>
<feature type="region of interest" description="Disordered" evidence="6">
    <location>
        <begin position="317"/>
        <end position="340"/>
    </location>
</feature>
<evidence type="ECO:0000256" key="6">
    <source>
        <dbReference type="SAM" id="MobiDB-lite"/>
    </source>
</evidence>
<evidence type="ECO:0000256" key="4">
    <source>
        <dbReference type="ARBA" id="ARBA00022989"/>
    </source>
</evidence>
<evidence type="ECO:0000256" key="3">
    <source>
        <dbReference type="ARBA" id="ARBA00022692"/>
    </source>
</evidence>
<feature type="transmembrane region" description="Helical" evidence="7">
    <location>
        <begin position="190"/>
        <end position="214"/>
    </location>
</feature>
<gene>
    <name evidence="8" type="ORF">LV85_01417</name>
</gene>
<dbReference type="EMBL" id="QKZT01000005">
    <property type="protein sequence ID" value="PZX54078.1"/>
    <property type="molecule type" value="Genomic_DNA"/>
</dbReference>
<keyword evidence="3 7" id="KW-0812">Transmembrane</keyword>
<name>A0A2W7QZV2_9BACT</name>
<keyword evidence="5 7" id="KW-0472">Membrane</keyword>
<proteinExistence type="predicted"/>
<evidence type="ECO:0000256" key="7">
    <source>
        <dbReference type="SAM" id="Phobius"/>
    </source>
</evidence>
<dbReference type="Pfam" id="PF03631">
    <property type="entry name" value="Virul_fac_BrkB"/>
    <property type="match status" value="1"/>
</dbReference>
<keyword evidence="4 7" id="KW-1133">Transmembrane helix</keyword>
<evidence type="ECO:0000256" key="2">
    <source>
        <dbReference type="ARBA" id="ARBA00022475"/>
    </source>
</evidence>
<sequence>METEENMGNLTPTRFKITHIPSLMVESFKQWNNADPWRLSAVIAYYAVLSLPALLVIVINTVGSIWGVELVTGRLENELSSAMGPETAEFLTSMVEETQTSGKSTIASIIGIGILIFGASGVFFHLKISINSIWGLKQDADVKWYRMLLDRAVSFGFVLVLGFLLFISFLLTALLSFFSDFINSILPEFVVVFAFLLDFLISFGVIAALFALIFKYLPDAKIQWKSVWVGAFLTSFLFSISKYLLGIYFGAAEPGSTYGAAGSIILVLLWVSYSCLIFFYGAEFTKVFSIRYGYGIIPRKHYSRVKKKEVVLKGDFVPAPEDPLPEGEEDDLEEDLKKEI</sequence>
<evidence type="ECO:0000256" key="5">
    <source>
        <dbReference type="ARBA" id="ARBA00023136"/>
    </source>
</evidence>
<feature type="transmembrane region" description="Helical" evidence="7">
    <location>
        <begin position="226"/>
        <end position="251"/>
    </location>
</feature>
<dbReference type="Proteomes" id="UP000248882">
    <property type="component" value="Unassembled WGS sequence"/>
</dbReference>
<evidence type="ECO:0000313" key="8">
    <source>
        <dbReference type="EMBL" id="PZX54078.1"/>
    </source>
</evidence>
<comment type="caution">
    <text evidence="8">The sequence shown here is derived from an EMBL/GenBank/DDBJ whole genome shotgun (WGS) entry which is preliminary data.</text>
</comment>
<protein>
    <submittedName>
        <fullName evidence="8">Membrane protein</fullName>
    </submittedName>
</protein>
<feature type="transmembrane region" description="Helical" evidence="7">
    <location>
        <begin position="106"/>
        <end position="126"/>
    </location>
</feature>
<dbReference type="PIRSF" id="PIRSF035875">
    <property type="entry name" value="RNase_BN"/>
    <property type="match status" value="1"/>
</dbReference>
<dbReference type="AlphaFoldDB" id="A0A2W7QZV2"/>
<dbReference type="PANTHER" id="PTHR30213">
    <property type="entry name" value="INNER MEMBRANE PROTEIN YHJD"/>
    <property type="match status" value="1"/>
</dbReference>
<feature type="transmembrane region" description="Helical" evidence="7">
    <location>
        <begin position="43"/>
        <end position="66"/>
    </location>
</feature>
<keyword evidence="9" id="KW-1185">Reference proteome</keyword>
<accession>A0A2W7QZV2</accession>
<dbReference type="RefSeq" id="WP_211318388.1">
    <property type="nucleotide sequence ID" value="NZ_QKZT01000005.1"/>
</dbReference>
<dbReference type="PANTHER" id="PTHR30213:SF1">
    <property type="entry name" value="INNER MEMBRANE PROTEIN YHJD"/>
    <property type="match status" value="1"/>
</dbReference>
<organism evidence="8 9">
    <name type="scientific">Algoriphagus chordae</name>
    <dbReference type="NCBI Taxonomy" id="237019"/>
    <lineage>
        <taxon>Bacteria</taxon>
        <taxon>Pseudomonadati</taxon>
        <taxon>Bacteroidota</taxon>
        <taxon>Cytophagia</taxon>
        <taxon>Cytophagales</taxon>
        <taxon>Cyclobacteriaceae</taxon>
        <taxon>Algoriphagus</taxon>
    </lineage>
</organism>